<evidence type="ECO:0000259" key="3">
    <source>
        <dbReference type="PROSITE" id="PS50048"/>
    </source>
</evidence>
<evidence type="ECO:0000313" key="5">
    <source>
        <dbReference type="Proteomes" id="UP000016931"/>
    </source>
</evidence>
<organism evidence="4 5">
    <name type="scientific">Sphaerulina musiva (strain SO2202)</name>
    <name type="common">Poplar stem canker fungus</name>
    <name type="synonym">Septoria musiva</name>
    <dbReference type="NCBI Taxonomy" id="692275"/>
    <lineage>
        <taxon>Eukaryota</taxon>
        <taxon>Fungi</taxon>
        <taxon>Dikarya</taxon>
        <taxon>Ascomycota</taxon>
        <taxon>Pezizomycotina</taxon>
        <taxon>Dothideomycetes</taxon>
        <taxon>Dothideomycetidae</taxon>
        <taxon>Mycosphaerellales</taxon>
        <taxon>Mycosphaerellaceae</taxon>
        <taxon>Sphaerulina</taxon>
    </lineage>
</organism>
<keyword evidence="5" id="KW-1185">Reference proteome</keyword>
<dbReference type="AlphaFoldDB" id="M3CY63"/>
<dbReference type="InterPro" id="IPR052783">
    <property type="entry name" value="Metabolic/Drug-Res_Regulator"/>
</dbReference>
<gene>
    <name evidence="4" type="ORF">SEPMUDRAFT_53003</name>
</gene>
<dbReference type="SUPFAM" id="SSF57701">
    <property type="entry name" value="Zn2/Cys6 DNA-binding domain"/>
    <property type="match status" value="1"/>
</dbReference>
<dbReference type="Pfam" id="PF00172">
    <property type="entry name" value="Zn_clus"/>
    <property type="match status" value="1"/>
</dbReference>
<dbReference type="SMART" id="SM00066">
    <property type="entry name" value="GAL4"/>
    <property type="match status" value="1"/>
</dbReference>
<feature type="region of interest" description="Disordered" evidence="2">
    <location>
        <begin position="147"/>
        <end position="186"/>
    </location>
</feature>
<name>M3CY63_SPHMS</name>
<dbReference type="Proteomes" id="UP000016931">
    <property type="component" value="Unassembled WGS sequence"/>
</dbReference>
<dbReference type="OrthoDB" id="4151048at2759"/>
<dbReference type="InterPro" id="IPR001138">
    <property type="entry name" value="Zn2Cys6_DnaBD"/>
</dbReference>
<dbReference type="GO" id="GO:0000981">
    <property type="term" value="F:DNA-binding transcription factor activity, RNA polymerase II-specific"/>
    <property type="evidence" value="ECO:0007669"/>
    <property type="project" value="InterPro"/>
</dbReference>
<dbReference type="PANTHER" id="PTHR47655:SF3">
    <property type="entry name" value="ZN(II)2CYS6 TRANSCRIPTION FACTOR (EUROFUNG)"/>
    <property type="match status" value="1"/>
</dbReference>
<evidence type="ECO:0000256" key="2">
    <source>
        <dbReference type="SAM" id="MobiDB-lite"/>
    </source>
</evidence>
<protein>
    <recommendedName>
        <fullName evidence="3">Zn(2)-C6 fungal-type domain-containing protein</fullName>
    </recommendedName>
</protein>
<dbReference type="RefSeq" id="XP_016757123.1">
    <property type="nucleotide sequence ID" value="XM_016909250.1"/>
</dbReference>
<evidence type="ECO:0000256" key="1">
    <source>
        <dbReference type="ARBA" id="ARBA00023242"/>
    </source>
</evidence>
<evidence type="ECO:0000313" key="4">
    <source>
        <dbReference type="EMBL" id="EMF09002.1"/>
    </source>
</evidence>
<dbReference type="eggNOG" id="ENOG502S8N8">
    <property type="taxonomic scope" value="Eukaryota"/>
</dbReference>
<dbReference type="CDD" id="cd00067">
    <property type="entry name" value="GAL4"/>
    <property type="match status" value="1"/>
</dbReference>
<dbReference type="PANTHER" id="PTHR47655">
    <property type="entry name" value="QUINIC ACID UTILIZATION ACTIVATOR"/>
    <property type="match status" value="1"/>
</dbReference>
<dbReference type="GO" id="GO:0008270">
    <property type="term" value="F:zinc ion binding"/>
    <property type="evidence" value="ECO:0007669"/>
    <property type="project" value="InterPro"/>
</dbReference>
<reference evidence="4 5" key="1">
    <citation type="journal article" date="2012" name="PLoS Pathog.">
        <title>Diverse lifestyles and strategies of plant pathogenesis encoded in the genomes of eighteen Dothideomycetes fungi.</title>
        <authorList>
            <person name="Ohm R.A."/>
            <person name="Feau N."/>
            <person name="Henrissat B."/>
            <person name="Schoch C.L."/>
            <person name="Horwitz B.A."/>
            <person name="Barry K.W."/>
            <person name="Condon B.J."/>
            <person name="Copeland A.C."/>
            <person name="Dhillon B."/>
            <person name="Glaser F."/>
            <person name="Hesse C.N."/>
            <person name="Kosti I."/>
            <person name="LaButti K."/>
            <person name="Lindquist E.A."/>
            <person name="Lucas S."/>
            <person name="Salamov A.A."/>
            <person name="Bradshaw R.E."/>
            <person name="Ciuffetti L."/>
            <person name="Hamelin R.C."/>
            <person name="Kema G.H.J."/>
            <person name="Lawrence C."/>
            <person name="Scott J.A."/>
            <person name="Spatafora J.W."/>
            <person name="Turgeon B.G."/>
            <person name="de Wit P.J.G.M."/>
            <person name="Zhong S."/>
            <person name="Goodwin S.B."/>
            <person name="Grigoriev I.V."/>
        </authorList>
    </citation>
    <scope>NUCLEOTIDE SEQUENCE [LARGE SCALE GENOMIC DNA]</scope>
    <source>
        <strain evidence="4 5">SO2202</strain>
    </source>
</reference>
<proteinExistence type="predicted"/>
<dbReference type="PROSITE" id="PS50048">
    <property type="entry name" value="ZN2_CY6_FUNGAL_2"/>
    <property type="match status" value="1"/>
</dbReference>
<dbReference type="STRING" id="692275.M3CY63"/>
<keyword evidence="1" id="KW-0539">Nucleus</keyword>
<dbReference type="Gene3D" id="4.10.240.10">
    <property type="entry name" value="Zn(2)-C6 fungal-type DNA-binding domain"/>
    <property type="match status" value="1"/>
</dbReference>
<dbReference type="InterPro" id="IPR036864">
    <property type="entry name" value="Zn2-C6_fun-type_DNA-bd_sf"/>
</dbReference>
<dbReference type="PROSITE" id="PS00463">
    <property type="entry name" value="ZN2_CY6_FUNGAL_1"/>
    <property type="match status" value="1"/>
</dbReference>
<dbReference type="GeneID" id="27906387"/>
<accession>M3CY63</accession>
<dbReference type="EMBL" id="KB456270">
    <property type="protein sequence ID" value="EMF09002.1"/>
    <property type="molecule type" value="Genomic_DNA"/>
</dbReference>
<sequence length="345" mass="38400">MAPPHRTASTDSASEGIRKRVCKACDRCRLKKSKCDGSNPCTRCKSDNAVCVFGERKKSHDKVYPKGYVEMLEQQQTQLVSGLVLLYEKLQKAGAWEGPSLDVNNEGKPYTHYILQALDLLETKADGSTEDFEDDPVKLQDKLFADARHSSQHHRTNSFSSESEHSQLGHGRTHSHGTPVISQPTPTFRQDYTMAAKSEPSSPPAHSVAGRSNRNSFQVLPAQLTDLPGASPTAEDMPMFESNCQSSWPQYNPDHDSKMAMQAIRSDYAIQAPTLQQPISMPNFGQWDPTTYTTQDMDQESFAPGWQDVAAHNTYYNNGAMRHGGVDYSSAMDDFDMLNFVPIQT</sequence>
<dbReference type="HOGENOM" id="CLU_804524_0_0_1"/>
<feature type="domain" description="Zn(2)-C6 fungal-type" evidence="3">
    <location>
        <begin position="24"/>
        <end position="53"/>
    </location>
</feature>